<dbReference type="InterPro" id="IPR020568">
    <property type="entry name" value="Ribosomal_Su5_D2-typ_SF"/>
</dbReference>
<reference evidence="17" key="1">
    <citation type="submission" date="2017-02" db="EMBL/GenBank/DDBJ databases">
        <title>Delving into the versatile metabolic prowess of the omnipresent phylum Bacteroidetes.</title>
        <authorList>
            <person name="Nobu M.K."/>
            <person name="Mei R."/>
            <person name="Narihiro T."/>
            <person name="Kuroda K."/>
            <person name="Liu W.-T."/>
        </authorList>
    </citation>
    <scope>NUCLEOTIDE SEQUENCE</scope>
    <source>
        <strain evidence="17">ADurb.Bin131</strain>
    </source>
</reference>
<dbReference type="InterPro" id="IPR003959">
    <property type="entry name" value="ATPase_AAA_core"/>
</dbReference>
<keyword evidence="6 9" id="KW-0720">Serine protease</keyword>
<dbReference type="InterPro" id="IPR008268">
    <property type="entry name" value="Peptidase_S16_AS"/>
</dbReference>
<dbReference type="Gene3D" id="3.40.50.300">
    <property type="entry name" value="P-loop containing nucleotide triphosphate hydrolases"/>
    <property type="match status" value="1"/>
</dbReference>
<evidence type="ECO:0000256" key="4">
    <source>
        <dbReference type="ARBA" id="ARBA00022741"/>
    </source>
</evidence>
<dbReference type="Proteomes" id="UP000485562">
    <property type="component" value="Unassembled WGS sequence"/>
</dbReference>
<dbReference type="PROSITE" id="PS01046">
    <property type="entry name" value="LON_SER"/>
    <property type="match status" value="1"/>
</dbReference>
<feature type="active site" evidence="9 11">
    <location>
        <position position="682"/>
    </location>
</feature>
<dbReference type="EC" id="3.4.21.53" evidence="9 10"/>
<dbReference type="GO" id="GO:0016887">
    <property type="term" value="F:ATP hydrolysis activity"/>
    <property type="evidence" value="ECO:0007669"/>
    <property type="project" value="UniProtKB-UniRule"/>
</dbReference>
<dbReference type="CDD" id="cd19500">
    <property type="entry name" value="RecA-like_Lon"/>
    <property type="match status" value="1"/>
</dbReference>
<dbReference type="NCBIfam" id="TIGR00763">
    <property type="entry name" value="lon"/>
    <property type="match status" value="1"/>
</dbReference>
<comment type="caution">
    <text evidence="9">Lacks conserved residue(s) required for the propagation of feature annotation.</text>
</comment>
<dbReference type="FunFam" id="3.40.50.300:FF:000382">
    <property type="entry name" value="Lon protease homolog 2, peroxisomal"/>
    <property type="match status" value="1"/>
</dbReference>
<dbReference type="InterPro" id="IPR015947">
    <property type="entry name" value="PUA-like_sf"/>
</dbReference>
<protein>
    <recommendedName>
        <fullName evidence="9 10">Lon protease</fullName>
        <ecNumber evidence="9 10">3.4.21.53</ecNumber>
    </recommendedName>
    <alternativeName>
        <fullName evidence="9">ATP-dependent protease La</fullName>
    </alternativeName>
</protein>
<dbReference type="GO" id="GO:0034605">
    <property type="term" value="P:cellular response to heat"/>
    <property type="evidence" value="ECO:0007669"/>
    <property type="project" value="UniProtKB-UniRule"/>
</dbReference>
<comment type="subcellular location">
    <subcellularLocation>
        <location evidence="1 9 10">Cytoplasm</location>
    </subcellularLocation>
</comment>
<evidence type="ECO:0000256" key="9">
    <source>
        <dbReference type="HAMAP-Rule" id="MF_01973"/>
    </source>
</evidence>
<dbReference type="Pfam" id="PF05362">
    <property type="entry name" value="Lon_C"/>
    <property type="match status" value="1"/>
</dbReference>
<dbReference type="EMBL" id="MWDQ01000022">
    <property type="protein sequence ID" value="OQB75176.1"/>
    <property type="molecule type" value="Genomic_DNA"/>
</dbReference>
<dbReference type="InterPro" id="IPR008269">
    <property type="entry name" value="Lon_proteolytic"/>
</dbReference>
<organism evidence="17">
    <name type="scientific">candidate division TA06 bacterium ADurb.Bin131</name>
    <dbReference type="NCBI Taxonomy" id="1852827"/>
    <lineage>
        <taxon>Bacteria</taxon>
        <taxon>Bacteria division TA06</taxon>
    </lineage>
</organism>
<dbReference type="GO" id="GO:0004252">
    <property type="term" value="F:serine-type endopeptidase activity"/>
    <property type="evidence" value="ECO:0007669"/>
    <property type="project" value="UniProtKB-UniRule"/>
</dbReference>
<evidence type="ECO:0000256" key="11">
    <source>
        <dbReference type="PIRSR" id="PIRSR001174-1"/>
    </source>
</evidence>
<keyword evidence="2 9" id="KW-0963">Cytoplasm</keyword>
<dbReference type="PIRSF" id="PIRSF001174">
    <property type="entry name" value="Lon_proteas"/>
    <property type="match status" value="1"/>
</dbReference>
<proteinExistence type="evidence at transcript level"/>
<keyword evidence="7 10" id="KW-0067">ATP-binding</keyword>
<evidence type="ECO:0000256" key="2">
    <source>
        <dbReference type="ARBA" id="ARBA00022490"/>
    </source>
</evidence>
<evidence type="ECO:0000256" key="10">
    <source>
        <dbReference type="PIRNR" id="PIRNR001174"/>
    </source>
</evidence>
<dbReference type="GO" id="GO:0043565">
    <property type="term" value="F:sequence-specific DNA binding"/>
    <property type="evidence" value="ECO:0007669"/>
    <property type="project" value="UniProtKB-UniRule"/>
</dbReference>
<feature type="domain" description="Lon N-terminal" evidence="16">
    <location>
        <begin position="13"/>
        <end position="206"/>
    </location>
</feature>
<evidence type="ECO:0000256" key="1">
    <source>
        <dbReference type="ARBA" id="ARBA00004496"/>
    </source>
</evidence>
<feature type="binding site" evidence="12">
    <location>
        <begin position="357"/>
        <end position="364"/>
    </location>
    <ligand>
        <name>ATP</name>
        <dbReference type="ChEBI" id="CHEBI:30616"/>
    </ligand>
</feature>
<dbReference type="FunFam" id="1.20.5.5270:FF:000002">
    <property type="entry name" value="Lon protease homolog"/>
    <property type="match status" value="1"/>
</dbReference>
<dbReference type="PROSITE" id="PS51786">
    <property type="entry name" value="LON_PROTEOLYTIC"/>
    <property type="match status" value="1"/>
</dbReference>
<evidence type="ECO:0000259" key="15">
    <source>
        <dbReference type="PROSITE" id="PS51786"/>
    </source>
</evidence>
<dbReference type="InterPro" id="IPR027417">
    <property type="entry name" value="P-loop_NTPase"/>
</dbReference>
<dbReference type="SUPFAM" id="SSF54211">
    <property type="entry name" value="Ribosomal protein S5 domain 2-like"/>
    <property type="match status" value="1"/>
</dbReference>
<dbReference type="InterPro" id="IPR014721">
    <property type="entry name" value="Ribsml_uS5_D2-typ_fold_subgr"/>
</dbReference>
<name>A0A1V6CE76_UNCT6</name>
<dbReference type="GO" id="GO:0004176">
    <property type="term" value="F:ATP-dependent peptidase activity"/>
    <property type="evidence" value="ECO:0007669"/>
    <property type="project" value="UniProtKB-UniRule"/>
</dbReference>
<feature type="active site" evidence="9 11">
    <location>
        <position position="725"/>
    </location>
</feature>
<gene>
    <name evidence="17" type="primary">lon1</name>
    <name evidence="9" type="synonym">lon</name>
    <name evidence="17" type="ORF">BWX89_00119</name>
</gene>
<dbReference type="PRINTS" id="PR00830">
    <property type="entry name" value="ENDOLAPTASE"/>
</dbReference>
<dbReference type="NCBIfam" id="NF008053">
    <property type="entry name" value="PRK10787.1"/>
    <property type="match status" value="1"/>
</dbReference>
<evidence type="ECO:0000256" key="14">
    <source>
        <dbReference type="RuleBase" id="RU000591"/>
    </source>
</evidence>
<evidence type="ECO:0000256" key="7">
    <source>
        <dbReference type="ARBA" id="ARBA00022840"/>
    </source>
</evidence>
<dbReference type="InterPro" id="IPR046336">
    <property type="entry name" value="Lon_prtase_N_sf"/>
</dbReference>
<dbReference type="PANTHER" id="PTHR10046">
    <property type="entry name" value="ATP DEPENDENT LON PROTEASE FAMILY MEMBER"/>
    <property type="match status" value="1"/>
</dbReference>
<dbReference type="InterPro" id="IPR027543">
    <property type="entry name" value="Lon_bac"/>
</dbReference>
<dbReference type="GO" id="GO:0006515">
    <property type="term" value="P:protein quality control for misfolded or incompletely synthesized proteins"/>
    <property type="evidence" value="ECO:0007669"/>
    <property type="project" value="UniProtKB-UniRule"/>
</dbReference>
<dbReference type="SMART" id="SM00382">
    <property type="entry name" value="AAA"/>
    <property type="match status" value="1"/>
</dbReference>
<comment type="induction">
    <text evidence="9">By heat shock.</text>
</comment>
<evidence type="ECO:0000256" key="6">
    <source>
        <dbReference type="ARBA" id="ARBA00022825"/>
    </source>
</evidence>
<comment type="subunit">
    <text evidence="9 10">Homohexamer. Organized in a ring with a central cavity.</text>
</comment>
<dbReference type="SMART" id="SM00464">
    <property type="entry name" value="LON"/>
    <property type="match status" value="1"/>
</dbReference>
<evidence type="ECO:0000313" key="17">
    <source>
        <dbReference type="EMBL" id="OQB75176.1"/>
    </source>
</evidence>
<evidence type="ECO:0000256" key="8">
    <source>
        <dbReference type="ARBA" id="ARBA00023016"/>
    </source>
</evidence>
<evidence type="ECO:0000256" key="3">
    <source>
        <dbReference type="ARBA" id="ARBA00022670"/>
    </source>
</evidence>
<dbReference type="InterPro" id="IPR004815">
    <property type="entry name" value="Lon_bac/euk-typ"/>
</dbReference>
<dbReference type="Gene3D" id="1.20.5.5270">
    <property type="match status" value="1"/>
</dbReference>
<comment type="catalytic activity">
    <reaction evidence="9 10 13">
        <text>Hydrolysis of proteins in presence of ATP.</text>
        <dbReference type="EC" id="3.4.21.53"/>
    </reaction>
</comment>
<evidence type="ECO:0000256" key="12">
    <source>
        <dbReference type="PIRSR" id="PIRSR001174-2"/>
    </source>
</evidence>
<comment type="similarity">
    <text evidence="9 10 13 14">Belongs to the peptidase S16 family.</text>
</comment>
<comment type="function">
    <text evidence="9">ATP-dependent serine protease that mediates the selective degradation of mutant and abnormal proteins as well as certain short-lived regulatory proteins. Required for cellular homeostasis and for survival from DNA damage and developmental changes induced by stress. Degrades polypeptides processively to yield small peptide fragments that are 5 to 10 amino acids long. Binds to DNA in a double-stranded, site-specific manner.</text>
</comment>
<dbReference type="Pfam" id="PF22667">
    <property type="entry name" value="Lon_lid"/>
    <property type="match status" value="1"/>
</dbReference>
<dbReference type="Pfam" id="PF02190">
    <property type="entry name" value="LON_substr_bdg"/>
    <property type="match status" value="1"/>
</dbReference>
<dbReference type="PROSITE" id="PS51787">
    <property type="entry name" value="LON_N"/>
    <property type="match status" value="1"/>
</dbReference>
<dbReference type="GO" id="GO:0005524">
    <property type="term" value="F:ATP binding"/>
    <property type="evidence" value="ECO:0007669"/>
    <property type="project" value="UniProtKB-UniRule"/>
</dbReference>
<feature type="domain" description="Lon proteolytic" evidence="15">
    <location>
        <begin position="595"/>
        <end position="776"/>
    </location>
</feature>
<keyword evidence="4 10" id="KW-0547">Nucleotide-binding</keyword>
<keyword evidence="8 9" id="KW-0346">Stress response</keyword>
<evidence type="ECO:0000256" key="5">
    <source>
        <dbReference type="ARBA" id="ARBA00022801"/>
    </source>
</evidence>
<dbReference type="Gene3D" id="1.10.8.60">
    <property type="match status" value="1"/>
</dbReference>
<keyword evidence="3 9" id="KW-0645">Protease</keyword>
<dbReference type="InterPro" id="IPR054594">
    <property type="entry name" value="Lon_lid"/>
</dbReference>
<evidence type="ECO:0000256" key="13">
    <source>
        <dbReference type="PROSITE-ProRule" id="PRU01122"/>
    </source>
</evidence>
<dbReference type="GO" id="GO:0005737">
    <property type="term" value="C:cytoplasm"/>
    <property type="evidence" value="ECO:0007669"/>
    <property type="project" value="UniProtKB-SubCell"/>
</dbReference>
<keyword evidence="5 9" id="KW-0378">Hydrolase</keyword>
<dbReference type="SUPFAM" id="SSF52540">
    <property type="entry name" value="P-loop containing nucleoside triphosphate hydrolases"/>
    <property type="match status" value="1"/>
</dbReference>
<dbReference type="HAMAP" id="MF_01973">
    <property type="entry name" value="lon_bact"/>
    <property type="match status" value="1"/>
</dbReference>
<dbReference type="Gene3D" id="3.30.230.10">
    <property type="match status" value="1"/>
</dbReference>
<accession>A0A1V6CE76</accession>
<dbReference type="InterPro" id="IPR003593">
    <property type="entry name" value="AAA+_ATPase"/>
</dbReference>
<dbReference type="InterPro" id="IPR027065">
    <property type="entry name" value="Lon_Prtase"/>
</dbReference>
<dbReference type="AlphaFoldDB" id="A0A1V6CE76"/>
<dbReference type="Pfam" id="PF00004">
    <property type="entry name" value="AAA"/>
    <property type="match status" value="1"/>
</dbReference>
<dbReference type="Gene3D" id="2.30.130.40">
    <property type="entry name" value="LON domain-like"/>
    <property type="match status" value="1"/>
</dbReference>
<evidence type="ECO:0000259" key="16">
    <source>
        <dbReference type="PROSITE" id="PS51787"/>
    </source>
</evidence>
<sequence>MTENKRNKKKNIVPFVPLRDIVVFPNMVIPLLVGRQRSINAVEDAMSTSNMIILAFQRDQKVEDPSINDLYPTGVRAKIVQALRESSGTMKILVESTDRVKISSVVSGRKFFSCTVEEISQKFVKDKETEALSRFLLQLVEKYINLNTSVPREFYGTLNTIDDPSKVADSVAGYLPLKFKDKILVLETIDVKERLKQLIEIVNSEISILEIQREIQNKVLKKVEQTQKEYLLSEQLKTIQQELGKDVENPELAQLKEKILAAKMSKEAEEKALEELARLSKTMPLSPEATVIRTYLDWLIALPWDKATSDYLDIENARKVLDEDHYGLEKVKERIIEYLAVRKRTDSLKGPIICFVGPPGCGKTSLGKSIARCMGRKFVRISLGGVRDEAEIRGHRRTYIGSMPGRIIQSIRKAGVNNPVFLLDEIDKLGTDFRGDPSSALLEVLDPEQNHMFSDHYLEVEFDLSKVLFITTANTEFTIPAPLLDRMEIIYLPGYTSWEKLQIARNFLIPKLLPEHGLKPEEISVSDNAIIKIVKEYTREAGVRNLERQLAAICRKVTKQIIEAKQPKFPYRVNLNNLTEYLGPEKYTSLTRAKEPAVGVATGMAWTEYGGDILFTEVLLMKGRGKLILTGQLGSVMKESAQASMSFVRANAEKLGISPDFAEKTDVHIHVPEGAIPKDGPSAGVTLITALVSALSGKKTRCDIAMTGEITLQGKVLKIGGLKSKILAAHRADISTVIIPRENEKDLDEIPEKVRNELKIILVDNVMDVLKVALIEDESKQPDKTLIPVQSGEDL</sequence>
<dbReference type="InterPro" id="IPR003111">
    <property type="entry name" value="Lon_prtase_N"/>
</dbReference>
<dbReference type="Gene3D" id="1.20.58.1480">
    <property type="match status" value="1"/>
</dbReference>
<dbReference type="SUPFAM" id="SSF88697">
    <property type="entry name" value="PUA domain-like"/>
    <property type="match status" value="1"/>
</dbReference>
<comment type="caution">
    <text evidence="17">The sequence shown here is derived from an EMBL/GenBank/DDBJ whole genome shotgun (WGS) entry which is preliminary data.</text>
</comment>